<dbReference type="NCBIfam" id="TIGR03120">
    <property type="entry name" value="one_C_mch"/>
    <property type="match status" value="1"/>
</dbReference>
<evidence type="ECO:0000313" key="13">
    <source>
        <dbReference type="EMBL" id="REF89339.1"/>
    </source>
</evidence>
<comment type="subcellular location">
    <subcellularLocation>
        <location evidence="2 12">Cytoplasm</location>
    </subcellularLocation>
</comment>
<evidence type="ECO:0000256" key="2">
    <source>
        <dbReference type="ARBA" id="ARBA00004496"/>
    </source>
</evidence>
<comment type="caution">
    <text evidence="13">The sequence shown here is derived from an EMBL/GenBank/DDBJ whole genome shotgun (WGS) entry which is preliminary data.</text>
</comment>
<comment type="function">
    <text evidence="1 12">Catalyzes the hydrolysis of methenyl-H(4)MPT(+) to 5-formyl-H(4)MPT.</text>
</comment>
<dbReference type="OrthoDB" id="241529at2"/>
<dbReference type="AlphaFoldDB" id="A0A3D9Z726"/>
<organism evidence="13 14">
    <name type="scientific">Methylovirgula ligni</name>
    <dbReference type="NCBI Taxonomy" id="569860"/>
    <lineage>
        <taxon>Bacteria</taxon>
        <taxon>Pseudomonadati</taxon>
        <taxon>Pseudomonadota</taxon>
        <taxon>Alphaproteobacteria</taxon>
        <taxon>Hyphomicrobiales</taxon>
        <taxon>Beijerinckiaceae</taxon>
        <taxon>Methylovirgula</taxon>
    </lineage>
</organism>
<evidence type="ECO:0000256" key="6">
    <source>
        <dbReference type="ARBA" id="ARBA00020597"/>
    </source>
</evidence>
<accession>A0A3D9Z726</accession>
<evidence type="ECO:0000256" key="12">
    <source>
        <dbReference type="HAMAP-Rule" id="MF_00486"/>
    </source>
</evidence>
<evidence type="ECO:0000256" key="3">
    <source>
        <dbReference type="ARBA" id="ARBA00005087"/>
    </source>
</evidence>
<evidence type="ECO:0000256" key="7">
    <source>
        <dbReference type="ARBA" id="ARBA00022490"/>
    </source>
</evidence>
<keyword evidence="8 12" id="KW-0554">One-carbon metabolism</keyword>
<dbReference type="Gene3D" id="3.30.1030.10">
    <property type="entry name" value="Methenyltetrahydromethanopterin Cyclohydrolase, Chain A, domain 2"/>
    <property type="match status" value="1"/>
</dbReference>
<gene>
    <name evidence="12" type="primary">mch</name>
    <name evidence="13" type="ORF">DES32_0559</name>
</gene>
<evidence type="ECO:0000256" key="9">
    <source>
        <dbReference type="ARBA" id="ARBA00022801"/>
    </source>
</evidence>
<evidence type="ECO:0000256" key="11">
    <source>
        <dbReference type="ARBA" id="ARBA00048684"/>
    </source>
</evidence>
<dbReference type="GO" id="GO:0006730">
    <property type="term" value="P:one-carbon metabolic process"/>
    <property type="evidence" value="ECO:0007669"/>
    <property type="project" value="UniProtKB-UniRule"/>
</dbReference>
<dbReference type="HAMAP" id="MF_00486">
    <property type="entry name" value="McH"/>
    <property type="match status" value="1"/>
</dbReference>
<proteinExistence type="inferred from homology"/>
<name>A0A3D9Z726_9HYPH</name>
<dbReference type="EMBL" id="QUMO01000001">
    <property type="protein sequence ID" value="REF89339.1"/>
    <property type="molecule type" value="Genomic_DNA"/>
</dbReference>
<evidence type="ECO:0000256" key="4">
    <source>
        <dbReference type="ARBA" id="ARBA00006902"/>
    </source>
</evidence>
<evidence type="ECO:0000256" key="8">
    <source>
        <dbReference type="ARBA" id="ARBA00022563"/>
    </source>
</evidence>
<evidence type="ECO:0000313" key="14">
    <source>
        <dbReference type="Proteomes" id="UP000256900"/>
    </source>
</evidence>
<keyword evidence="9 12" id="KW-0378">Hydrolase</keyword>
<dbReference type="Gene3D" id="3.10.340.11">
    <property type="entry name" value="Methenyltetrahydromethanopterin Cyclohydrolase, Chain A, domain 1"/>
    <property type="match status" value="1"/>
</dbReference>
<dbReference type="GO" id="GO:0018759">
    <property type="term" value="F:methenyltetrahydromethanopterin cyclohydrolase activity"/>
    <property type="evidence" value="ECO:0007669"/>
    <property type="project" value="UniProtKB-UniRule"/>
</dbReference>
<comment type="catalytic activity">
    <reaction evidence="11 12">
        <text>5,10-methenyl-5,6,7,8-tetrahydromethanopterin + H2O = N(5)-formyl-5,6,7,8-tetrahydromethanopterin + H(+)</text>
        <dbReference type="Rhea" id="RHEA:19053"/>
        <dbReference type="ChEBI" id="CHEBI:15377"/>
        <dbReference type="ChEBI" id="CHEBI:15378"/>
        <dbReference type="ChEBI" id="CHEBI:58018"/>
        <dbReference type="ChEBI" id="CHEBI:58337"/>
        <dbReference type="EC" id="3.5.4.27"/>
    </reaction>
</comment>
<keyword evidence="14" id="KW-1185">Reference proteome</keyword>
<dbReference type="Pfam" id="PF02289">
    <property type="entry name" value="MCH"/>
    <property type="match status" value="1"/>
</dbReference>
<keyword evidence="7 12" id="KW-0963">Cytoplasm</keyword>
<comment type="pathway">
    <text evidence="3 12">One-carbon metabolism; formaldehyde degradation; formate from formaldehyde (H(4)MPT route): step 3/5.</text>
</comment>
<dbReference type="CDD" id="cd00545">
    <property type="entry name" value="MCH"/>
    <property type="match status" value="1"/>
</dbReference>
<dbReference type="GO" id="GO:0046294">
    <property type="term" value="P:formaldehyde catabolic process"/>
    <property type="evidence" value="ECO:0007669"/>
    <property type="project" value="UniProtKB-UniRule"/>
</dbReference>
<evidence type="ECO:0000256" key="5">
    <source>
        <dbReference type="ARBA" id="ARBA00012765"/>
    </source>
</evidence>
<dbReference type="GO" id="GO:0005737">
    <property type="term" value="C:cytoplasm"/>
    <property type="evidence" value="ECO:0007669"/>
    <property type="project" value="UniProtKB-SubCell"/>
</dbReference>
<dbReference type="RefSeq" id="WP_115835494.1">
    <property type="nucleotide sequence ID" value="NZ_CP025086.1"/>
</dbReference>
<comment type="similarity">
    <text evidence="4 12">Belongs to the MCH family.</text>
</comment>
<evidence type="ECO:0000256" key="1">
    <source>
        <dbReference type="ARBA" id="ARBA00004058"/>
    </source>
</evidence>
<dbReference type="InterPro" id="IPR003209">
    <property type="entry name" value="METHMP_CycHdrlase"/>
</dbReference>
<sequence length="319" mass="33921">MTEAPKISVNNLAGAIVDRMVTEADRLRIIVSKGSLGETLIDAGVKAVGGFDVGLLIAEICLGGLGTVTLSPYAATAKWPFHLTVRTADPVIACLASQYAGWALSHEKWFALGSGPGRALALKEPLFKDLGYADKANRATLVVEGDKPPPPEVVEKVSKDTGVPPHHLTFIYAPTRSLAGGLQVVARVLEVALHKAHELKFPLSRIIDGIGTAPLSPPHPDFVQAMGRTNDAIIYGGLTHLFVTGPADEARALAEKLPSKTSRDYGEPFSDIFKKFKGDFYKIDPMLFSPAVAAVTAVETGETFFAGEINESALNASFC</sequence>
<dbReference type="Proteomes" id="UP000256900">
    <property type="component" value="Unassembled WGS sequence"/>
</dbReference>
<reference evidence="13 14" key="1">
    <citation type="submission" date="2018-08" db="EMBL/GenBank/DDBJ databases">
        <title>Genomic Encyclopedia of Type Strains, Phase IV (KMG-IV): sequencing the most valuable type-strain genomes for metagenomic binning, comparative biology and taxonomic classification.</title>
        <authorList>
            <person name="Goeker M."/>
        </authorList>
    </citation>
    <scope>NUCLEOTIDE SEQUENCE [LARGE SCALE GENOMIC DNA]</scope>
    <source>
        <strain evidence="13 14">BW863</strain>
    </source>
</reference>
<dbReference type="SUPFAM" id="SSF56199">
    <property type="entry name" value="Methenyltetrahydromethanopterin cyclohydrolase"/>
    <property type="match status" value="1"/>
</dbReference>
<evidence type="ECO:0000256" key="10">
    <source>
        <dbReference type="ARBA" id="ARBA00030468"/>
    </source>
</evidence>
<dbReference type="UniPathway" id="UPA00562">
    <property type="reaction ID" value="UER00703"/>
</dbReference>
<dbReference type="EC" id="3.5.4.27" evidence="5 12"/>
<protein>
    <recommendedName>
        <fullName evidence="6 12">Methenyltetrahydromethanopterin cyclohydrolase</fullName>
        <ecNumber evidence="5 12">3.5.4.27</ecNumber>
    </recommendedName>
    <alternativeName>
        <fullName evidence="10 12">Methenyl-H4MPT cyclohydrolase</fullName>
    </alternativeName>
</protein>